<dbReference type="OrthoDB" id="9982946at2759"/>
<evidence type="ECO:0000313" key="3">
    <source>
        <dbReference type="EMBL" id="VEL21580.1"/>
    </source>
</evidence>
<gene>
    <name evidence="3" type="ORF">PXEA_LOCUS15020</name>
</gene>
<evidence type="ECO:0000313" key="4">
    <source>
        <dbReference type="Proteomes" id="UP000784294"/>
    </source>
</evidence>
<organism evidence="3 4">
    <name type="scientific">Protopolystoma xenopodis</name>
    <dbReference type="NCBI Taxonomy" id="117903"/>
    <lineage>
        <taxon>Eukaryota</taxon>
        <taxon>Metazoa</taxon>
        <taxon>Spiralia</taxon>
        <taxon>Lophotrochozoa</taxon>
        <taxon>Platyhelminthes</taxon>
        <taxon>Monogenea</taxon>
        <taxon>Polyopisthocotylea</taxon>
        <taxon>Polystomatidea</taxon>
        <taxon>Polystomatidae</taxon>
        <taxon>Protopolystoma</taxon>
    </lineage>
</organism>
<name>A0A448WW19_9PLAT</name>
<reference evidence="3" key="1">
    <citation type="submission" date="2018-11" db="EMBL/GenBank/DDBJ databases">
        <authorList>
            <consortium name="Pathogen Informatics"/>
        </authorList>
    </citation>
    <scope>NUCLEOTIDE SEQUENCE</scope>
</reference>
<dbReference type="Pfam" id="PF23071">
    <property type="entry name" value="DUF7044"/>
    <property type="match status" value="1"/>
</dbReference>
<dbReference type="InterPro" id="IPR055470">
    <property type="entry name" value="DUF7042"/>
</dbReference>
<sequence length="259" mass="29523">MIKFYSARGCTLSHIYIKTLFSIENGIETTTQITASELRQNIVPFVGSCHLIVSLNKRHENNVNDAAVIYKNHTKDCYFCYEFIVRSPNVIQYRRSDCQIAPLSGNISSLCSLISTIELETGFVQNREDASDFNCKSIIEGVYAFDYRIVGSTGVCSSPNSIIKACQRQGSPLRDNSVFTQTYGYCPDFQDISATEDPNIVYGKANIWRCYGRWVDKDGSIWAAIEYDTNQPKLKFRCMTTRIDQQNPDDSIHWAYFPR</sequence>
<dbReference type="Proteomes" id="UP000784294">
    <property type="component" value="Unassembled WGS sequence"/>
</dbReference>
<feature type="domain" description="DUF7042" evidence="1">
    <location>
        <begin position="134"/>
        <end position="247"/>
    </location>
</feature>
<comment type="caution">
    <text evidence="3">The sequence shown here is derived from an EMBL/GenBank/DDBJ whole genome shotgun (WGS) entry which is preliminary data.</text>
</comment>
<dbReference type="Pfam" id="PF23069">
    <property type="entry name" value="DUF7042"/>
    <property type="match status" value="1"/>
</dbReference>
<evidence type="ECO:0000259" key="1">
    <source>
        <dbReference type="Pfam" id="PF23069"/>
    </source>
</evidence>
<accession>A0A448WW19</accession>
<protein>
    <submittedName>
        <fullName evidence="3">Uncharacterized protein</fullName>
    </submittedName>
</protein>
<proteinExistence type="predicted"/>
<dbReference type="EMBL" id="CAAALY010052049">
    <property type="protein sequence ID" value="VEL21580.1"/>
    <property type="molecule type" value="Genomic_DNA"/>
</dbReference>
<dbReference type="AlphaFoldDB" id="A0A448WW19"/>
<dbReference type="InterPro" id="IPR055472">
    <property type="entry name" value="DUF7044"/>
</dbReference>
<feature type="domain" description="DUF7044" evidence="2">
    <location>
        <begin position="10"/>
        <end position="111"/>
    </location>
</feature>
<evidence type="ECO:0000259" key="2">
    <source>
        <dbReference type="Pfam" id="PF23071"/>
    </source>
</evidence>
<keyword evidence="4" id="KW-1185">Reference proteome</keyword>